<dbReference type="Gene3D" id="3.40.47.10">
    <property type="match status" value="1"/>
</dbReference>
<keyword evidence="3" id="KW-0808">Transferase</keyword>
<evidence type="ECO:0000259" key="12">
    <source>
        <dbReference type="PROSITE" id="PS52019"/>
    </source>
</evidence>
<dbReference type="PROSITE" id="PS50075">
    <property type="entry name" value="CARRIER"/>
    <property type="match status" value="1"/>
</dbReference>
<dbReference type="Pfam" id="PF08659">
    <property type="entry name" value="KR"/>
    <property type="match status" value="1"/>
</dbReference>
<dbReference type="InterPro" id="IPR016039">
    <property type="entry name" value="Thiolase-like"/>
</dbReference>
<feature type="region of interest" description="C-terminal hotdog fold" evidence="8">
    <location>
        <begin position="1143"/>
        <end position="1299"/>
    </location>
</feature>
<feature type="region of interest" description="Disordered" evidence="9">
    <location>
        <begin position="472"/>
        <end position="502"/>
    </location>
</feature>
<evidence type="ECO:0000313" key="13">
    <source>
        <dbReference type="EMBL" id="USP79990.1"/>
    </source>
</evidence>
<dbReference type="Pfam" id="PF00698">
    <property type="entry name" value="Acyl_transf_1"/>
    <property type="match status" value="1"/>
</dbReference>
<dbReference type="SMART" id="SM00822">
    <property type="entry name" value="PKS_KR"/>
    <property type="match status" value="1"/>
</dbReference>
<dbReference type="SUPFAM" id="SSF51735">
    <property type="entry name" value="NAD(P)-binding Rossmann-fold domains"/>
    <property type="match status" value="3"/>
</dbReference>
<dbReference type="InterPro" id="IPR020806">
    <property type="entry name" value="PKS_PP-bd"/>
</dbReference>
<dbReference type="InterPro" id="IPR006162">
    <property type="entry name" value="Ppantetheine_attach_site"/>
</dbReference>
<dbReference type="Pfam" id="PF08242">
    <property type="entry name" value="Methyltransf_12"/>
    <property type="match status" value="1"/>
</dbReference>
<dbReference type="PROSITE" id="PS00012">
    <property type="entry name" value="PHOSPHOPANTETHEINE"/>
    <property type="match status" value="1"/>
</dbReference>
<evidence type="ECO:0000256" key="4">
    <source>
        <dbReference type="ARBA" id="ARBA00022857"/>
    </source>
</evidence>
<evidence type="ECO:0000256" key="5">
    <source>
        <dbReference type="ARBA" id="ARBA00023002"/>
    </source>
</evidence>
<keyword evidence="2" id="KW-0597">Phosphoprotein</keyword>
<evidence type="ECO:0000256" key="9">
    <source>
        <dbReference type="SAM" id="MobiDB-lite"/>
    </source>
</evidence>
<dbReference type="Pfam" id="PF16197">
    <property type="entry name" value="KAsynt_C_assoc"/>
    <property type="match status" value="1"/>
</dbReference>
<dbReference type="PROSITE" id="PS00606">
    <property type="entry name" value="KS3_1"/>
    <property type="match status" value="1"/>
</dbReference>
<dbReference type="InterPro" id="IPR042104">
    <property type="entry name" value="PKS_dehydratase_sf"/>
</dbReference>
<dbReference type="InterPro" id="IPR057326">
    <property type="entry name" value="KR_dom"/>
</dbReference>
<dbReference type="InterPro" id="IPR013217">
    <property type="entry name" value="Methyltransf_12"/>
</dbReference>
<keyword evidence="7" id="KW-0012">Acyltransferase</keyword>
<dbReference type="InterPro" id="IPR049551">
    <property type="entry name" value="PKS_DH_C"/>
</dbReference>
<dbReference type="PANTHER" id="PTHR43775">
    <property type="entry name" value="FATTY ACID SYNTHASE"/>
    <property type="match status" value="1"/>
</dbReference>
<feature type="active site" description="Proton donor; for dehydratase activity" evidence="8">
    <location>
        <position position="1210"/>
    </location>
</feature>
<dbReference type="InterPro" id="IPR036736">
    <property type="entry name" value="ACP-like_sf"/>
</dbReference>
<dbReference type="InterPro" id="IPR013154">
    <property type="entry name" value="ADH-like_N"/>
</dbReference>
<dbReference type="Pfam" id="PF13602">
    <property type="entry name" value="ADH_zinc_N_2"/>
    <property type="match status" value="1"/>
</dbReference>
<evidence type="ECO:0000256" key="8">
    <source>
        <dbReference type="PROSITE-ProRule" id="PRU01363"/>
    </source>
</evidence>
<dbReference type="EMBL" id="CP089278">
    <property type="protein sequence ID" value="USP79990.1"/>
    <property type="molecule type" value="Genomic_DNA"/>
</dbReference>
<dbReference type="Pfam" id="PF02801">
    <property type="entry name" value="Ketoacyl-synt_C"/>
    <property type="match status" value="1"/>
</dbReference>
<dbReference type="InterPro" id="IPR050091">
    <property type="entry name" value="PKS_NRPS_Biosynth_Enz"/>
</dbReference>
<dbReference type="CDD" id="cd05195">
    <property type="entry name" value="enoyl_red"/>
    <property type="match status" value="1"/>
</dbReference>
<feature type="active site" description="Proton acceptor; for dehydratase activity" evidence="8">
    <location>
        <position position="1012"/>
    </location>
</feature>
<dbReference type="InterPro" id="IPR014030">
    <property type="entry name" value="Ketoacyl_synth_N"/>
</dbReference>
<keyword evidence="5" id="KW-0560">Oxidoreductase</keyword>
<dbReference type="SUPFAM" id="SSF47336">
    <property type="entry name" value="ACP-like"/>
    <property type="match status" value="1"/>
</dbReference>
<feature type="region of interest" description="N-terminal hotdog fold" evidence="8">
    <location>
        <begin position="982"/>
        <end position="1119"/>
    </location>
</feature>
<dbReference type="Gene3D" id="3.30.70.3290">
    <property type="match status" value="1"/>
</dbReference>
<dbReference type="Pfam" id="PF21089">
    <property type="entry name" value="PKS_DH_N"/>
    <property type="match status" value="1"/>
</dbReference>
<dbReference type="GO" id="GO:0006633">
    <property type="term" value="P:fatty acid biosynthetic process"/>
    <property type="evidence" value="ECO:0007669"/>
    <property type="project" value="InterPro"/>
</dbReference>
<dbReference type="PROSITE" id="PS52004">
    <property type="entry name" value="KS3_2"/>
    <property type="match status" value="1"/>
</dbReference>
<dbReference type="InterPro" id="IPR020843">
    <property type="entry name" value="ER"/>
</dbReference>
<dbReference type="SUPFAM" id="SSF50129">
    <property type="entry name" value="GroES-like"/>
    <property type="match status" value="1"/>
</dbReference>
<dbReference type="InterPro" id="IPR036291">
    <property type="entry name" value="NAD(P)-bd_dom_sf"/>
</dbReference>
<dbReference type="InterPro" id="IPR049552">
    <property type="entry name" value="PKS_DH_N"/>
</dbReference>
<dbReference type="CDD" id="cd00833">
    <property type="entry name" value="PKS"/>
    <property type="match status" value="1"/>
</dbReference>
<dbReference type="Pfam" id="PF23114">
    <property type="entry name" value="NAD-bd_HRPKS_sdrA"/>
    <property type="match status" value="1"/>
</dbReference>
<evidence type="ECO:0000313" key="14">
    <source>
        <dbReference type="Proteomes" id="UP001056012"/>
    </source>
</evidence>
<dbReference type="InterPro" id="IPR020807">
    <property type="entry name" value="PKS_DH"/>
</dbReference>
<dbReference type="InterPro" id="IPR018201">
    <property type="entry name" value="Ketoacyl_synth_AS"/>
</dbReference>
<dbReference type="Proteomes" id="UP001056012">
    <property type="component" value="Chromosome 5"/>
</dbReference>
<reference evidence="13" key="1">
    <citation type="submission" date="2021-12" db="EMBL/GenBank/DDBJ databases">
        <title>Curvularia clavata genome.</title>
        <authorList>
            <person name="Cao Y."/>
        </authorList>
    </citation>
    <scope>NUCLEOTIDE SEQUENCE</scope>
    <source>
        <strain evidence="13">Yc1106</strain>
    </source>
</reference>
<evidence type="ECO:0008006" key="15">
    <source>
        <dbReference type="Google" id="ProtNLM"/>
    </source>
</evidence>
<dbReference type="SMART" id="SM00826">
    <property type="entry name" value="PKS_DH"/>
    <property type="match status" value="1"/>
</dbReference>
<dbReference type="InterPro" id="IPR049900">
    <property type="entry name" value="PKS_mFAS_DH"/>
</dbReference>
<dbReference type="VEuPathDB" id="FungiDB:yc1106_07264"/>
<dbReference type="Pfam" id="PF14765">
    <property type="entry name" value="PS-DH"/>
    <property type="match status" value="1"/>
</dbReference>
<dbReference type="InterPro" id="IPR056501">
    <property type="entry name" value="NAD-bd_HRPKS_sdrA"/>
</dbReference>
<dbReference type="Pfam" id="PF23297">
    <property type="entry name" value="ACP_SdgA_C"/>
    <property type="match status" value="1"/>
</dbReference>
<evidence type="ECO:0000256" key="2">
    <source>
        <dbReference type="ARBA" id="ARBA00022553"/>
    </source>
</evidence>
<dbReference type="Pfam" id="PF08240">
    <property type="entry name" value="ADH_N"/>
    <property type="match status" value="1"/>
</dbReference>
<accession>A0A9Q9DVH2</accession>
<evidence type="ECO:0000259" key="10">
    <source>
        <dbReference type="PROSITE" id="PS50075"/>
    </source>
</evidence>
<dbReference type="GO" id="GO:0004312">
    <property type="term" value="F:fatty acid synthase activity"/>
    <property type="evidence" value="ECO:0007669"/>
    <property type="project" value="TreeGrafter"/>
</dbReference>
<dbReference type="Gene3D" id="3.40.50.150">
    <property type="entry name" value="Vaccinia Virus protein VP39"/>
    <property type="match status" value="1"/>
</dbReference>
<dbReference type="Pfam" id="PF00109">
    <property type="entry name" value="ketoacyl-synt"/>
    <property type="match status" value="1"/>
</dbReference>
<evidence type="ECO:0000256" key="7">
    <source>
        <dbReference type="ARBA" id="ARBA00023315"/>
    </source>
</evidence>
<dbReference type="PANTHER" id="PTHR43775:SF29">
    <property type="entry name" value="ASPERFURANONE POLYKETIDE SYNTHASE AFOG-RELATED"/>
    <property type="match status" value="1"/>
</dbReference>
<dbReference type="SMART" id="SM00827">
    <property type="entry name" value="PKS_AT"/>
    <property type="match status" value="1"/>
</dbReference>
<dbReference type="Gene3D" id="3.10.129.110">
    <property type="entry name" value="Polyketide synthase dehydratase"/>
    <property type="match status" value="1"/>
</dbReference>
<dbReference type="SUPFAM" id="SSF52151">
    <property type="entry name" value="FabD/lysophospholipase-like"/>
    <property type="match status" value="1"/>
</dbReference>
<dbReference type="SMART" id="SM00825">
    <property type="entry name" value="PKS_KS"/>
    <property type="match status" value="1"/>
</dbReference>
<dbReference type="SUPFAM" id="SSF53901">
    <property type="entry name" value="Thiolase-like"/>
    <property type="match status" value="1"/>
</dbReference>
<feature type="domain" description="Ketosynthase family 3 (KS3)" evidence="11">
    <location>
        <begin position="2"/>
        <end position="448"/>
    </location>
</feature>
<name>A0A9Q9DVH2_CURCL</name>
<dbReference type="FunFam" id="3.40.50.720:FF:000209">
    <property type="entry name" value="Polyketide synthase Pks12"/>
    <property type="match status" value="1"/>
</dbReference>
<sequence length="2571" mass="281147">MNKPIAIIGIAFRGPGDARDPEAFYRMLVEGRSARTEIPKDRYNVNAFYHPDPERLGSIQQRHAHFLQQDFKVFDAPFFSITPKEAKAMDPTHRMLLEATYEGFENAGLSLDQVSGTQTSCYIGTFTADFPNLQARDNEGPSIYHATGMSSSLASNRLSWFYNLRGPSLTVDTACSSSLTAFHLACQSIRTGEAEMSVVGGANLMFGPDMSILLGAAKILSADGKSKMWDANANGFARGEGFGVTILKVCTPQMSNPSKMRVLLMQSCMQPLDTAIRDGDTIRAVVLATATNEDGHTPGISLPNSEAQQHLIRSAYQIAGVDPAETSYVEAHGTGTQAGDPLEAQAILKTIGTVKGRKSDLYVGSVKTNIGHLEGAAGVAGVIKAALAVERGLIPQNLWFERLNPEIDLPDNVKIPLKLTPWPHDGPRRASVNSFGFGGANAHVILEDAASFMARHGLKGRHATASLDRIPEYSRDGYSSDHSSGSPSTAADGTTSGEASDATSDISSVILRDLQPPTRLFVLSSNDQEGVKRNAERLQDYLANKTSTNPSFLRNLAFTLSSNRSMLPWKSYAVSSSIGSLREGISKFAPVVRSFSSAVPRVAFVFTGQGAQWHAMGDGLSVYAAFSESMKRSETLLKSFGCPWSLAEELSRAEAECKLRETDYSQPACTAIQIALVDLLRNFGVSPVAVTGHSSGEIAAAYAAGFIDHEAAIKIAWLRGQVSRTVPKNGAMLAVAASADAMEQHIGNLKCGRAVIGCFNSTSACTITGDVSAISELQAVLKEVQIPCTRLSMDVAYHSFHMEAARERYKRALEGIAHAPVSSIPMFSSVTGTLIEPTQMGPSYWVDNLVSPVDFIGAVRCLLNHPQEGNSRKAFANVFLELGPHSALRSYLLDIFGNEKRAADLTYTTMLRRNYDGATTTLEAMGHLWAHGYPVNLEKINNVSSDNTEMLIDLPPYSWNHKAYWDESHLSQQYRLRKSPRTDLVGYRLPGTPEHMWRNFLRCNENPWIREHKVQGDILYPGAGMLVMAIEAACQLAQETAADEIHGFELRDVSIDTALRVPDTEKGIEIMTQLHNRRTGTKATPSSTLYEFTVSSWSEELGSWIAHARGMISVIFGSFSPAMERELNLENQRYIASLAEARRVYQKPVRSFLYDTVETIGMQYGPTFRNMTELYSGTQASYGIIRVPDTKASMPKGFEFPHIVHPATLDSVLHLVFPSIASKDETLKEAVVPRSFDRIFISAKIPKTAGTELHGYSTAKKLSYTTWTSNITISESTMTYPIVIMEGIVLASVGSTESVSRRLETRASCFTQNWYLDVDLLDPSQVKEIIYQRTLKSKYDDAVLDLLEFVCLVYIYRILEWFKSEEGKPHLPQDGFWKCYVEWMQDVVTKFPPLPADVDSEIQKARQRISKSESGDITVQMVDRIGQNLSRIFTHEVEALQCMTEGDLLYSFYRGAFGTSFNTNVAEYVGLVADKRPGLHILEIGAGTGGTTYHVLERLRNPDGSSKAAQYYFTDISPGFLAKAADRFNKDASIMQFATLNIENSPTQQGFSPESFDLIVCANVLHATKSINETLKHCKVLLKPNGRLVLSEVVDKKIFSGFIMGPLPGWWLGEADGRKGGPLLDVEQWNVALKAAGFSGVNVDVRGDNDASREPVSLIISTKPEMSVPAMPSFLVIGTGTEASEELAKAMENHFYSAGYNISTAQWDGINEKQVEGKYCLCLAEWDGFILSSLTNDNWNRLRQVVTSSEGSLWITGGAALDTSHPMRSLMVGLARAIRNENAGIRLACVDLEAPSVINIDEASRTTLKVAQAHLRGDGTESEFAVRDGKVYLPRVERALGVDASLRKYEAKGDPEMISFKNCGRPLKLTIKTPGLLDTFQWEEDETYYKPLPEDWIEIEVKAVGLNFKDVLVALGNLAERKLGVDASGVITRIGSAVTDFNVGDKVMTASCDTFATYVRFPVKGAISMPSGMSFEEAASMPLIFLTAYYALVTVGGIAAGEKILIHAAAGGVGQAAIMIAQAKGAEIFATVGTDSKKQLLVEQYGISEDHVFSSRDTSFVKGVLRATNGQGVDLVLNSLAGEALRLSWTECLAKFGRFLEIGKADLFANTGLDMKPLLDNKSYIGVNLLDFENNPTPRAVALWHDTAKMIHRREINPIAPLQIFTMAEVEQAFRHMQAGKHMGKVVVRVDEADTVRAVPRIPRVKIQSDATYVIAGLGGITREIARWLAEKGAQHLVFLSRSAASGAGNKAFASQLQKTHNVTSMAYDCDVSDKAALQAVLYDLNTKGLPPIKGCATGAMVLQDCLFEKMTAENVRTTVGPKVHGTWNLHELLPHDMDFFIMLSSLAGVLGHRGQGNYGCGNNFQDEFAAFRRRQGLPAMTIDIGYLLSVGFVAEHDEYVDHVKAMGLKVMHTSDLHGLLATAIEGPANHPGQIMCGLPFNERDDAWYWMADARFAALRNLAAGSSANAGQAISLREELARCGAVSEEAVQIITGAIVQRLASLMMTPEADIDASRPLSAYGVDSLVAVEVRNWIAREMAVECSVFDIMQNIPMTQLAQTLAEKSKLLVG</sequence>
<dbReference type="InterPro" id="IPR014043">
    <property type="entry name" value="Acyl_transferase_dom"/>
</dbReference>
<feature type="domain" description="Carrier" evidence="10">
    <location>
        <begin position="2489"/>
        <end position="2566"/>
    </location>
</feature>
<dbReference type="GO" id="GO:0031177">
    <property type="term" value="F:phosphopantetheine binding"/>
    <property type="evidence" value="ECO:0007669"/>
    <property type="project" value="InterPro"/>
</dbReference>
<dbReference type="InterPro" id="IPR032821">
    <property type="entry name" value="PKS_assoc"/>
</dbReference>
<dbReference type="InterPro" id="IPR016035">
    <property type="entry name" value="Acyl_Trfase/lysoPLipase"/>
</dbReference>
<dbReference type="Gene3D" id="1.10.1200.10">
    <property type="entry name" value="ACP-like"/>
    <property type="match status" value="1"/>
</dbReference>
<dbReference type="GO" id="GO:1901336">
    <property type="term" value="P:lactone biosynthetic process"/>
    <property type="evidence" value="ECO:0007669"/>
    <property type="project" value="UniProtKB-ARBA"/>
</dbReference>
<dbReference type="InterPro" id="IPR011032">
    <property type="entry name" value="GroES-like_sf"/>
</dbReference>
<keyword evidence="14" id="KW-1185">Reference proteome</keyword>
<evidence type="ECO:0000256" key="6">
    <source>
        <dbReference type="ARBA" id="ARBA00023268"/>
    </source>
</evidence>
<dbReference type="OrthoDB" id="329835at2759"/>
<dbReference type="SMART" id="SM00829">
    <property type="entry name" value="PKS_ER"/>
    <property type="match status" value="1"/>
</dbReference>
<dbReference type="CDD" id="cd02440">
    <property type="entry name" value="AdoMet_MTases"/>
    <property type="match status" value="1"/>
</dbReference>
<dbReference type="Gene3D" id="3.40.366.10">
    <property type="entry name" value="Malonyl-Coenzyme A Acyl Carrier Protein, domain 2"/>
    <property type="match status" value="1"/>
</dbReference>
<dbReference type="GO" id="GO:0016491">
    <property type="term" value="F:oxidoreductase activity"/>
    <property type="evidence" value="ECO:0007669"/>
    <property type="project" value="UniProtKB-KW"/>
</dbReference>
<dbReference type="InterPro" id="IPR001227">
    <property type="entry name" value="Ac_transferase_dom_sf"/>
</dbReference>
<organism evidence="13 14">
    <name type="scientific">Curvularia clavata</name>
    <dbReference type="NCBI Taxonomy" id="95742"/>
    <lineage>
        <taxon>Eukaryota</taxon>
        <taxon>Fungi</taxon>
        <taxon>Dikarya</taxon>
        <taxon>Ascomycota</taxon>
        <taxon>Pezizomycotina</taxon>
        <taxon>Dothideomycetes</taxon>
        <taxon>Pleosporomycetidae</taxon>
        <taxon>Pleosporales</taxon>
        <taxon>Pleosporineae</taxon>
        <taxon>Pleosporaceae</taxon>
        <taxon>Curvularia</taxon>
    </lineage>
</organism>
<evidence type="ECO:0000256" key="3">
    <source>
        <dbReference type="ARBA" id="ARBA00022679"/>
    </source>
</evidence>
<dbReference type="InterPro" id="IPR009081">
    <property type="entry name" value="PP-bd_ACP"/>
</dbReference>
<dbReference type="InterPro" id="IPR029063">
    <property type="entry name" value="SAM-dependent_MTases_sf"/>
</dbReference>
<feature type="compositionally biased region" description="Polar residues" evidence="9">
    <location>
        <begin position="489"/>
        <end position="502"/>
    </location>
</feature>
<dbReference type="PROSITE" id="PS52019">
    <property type="entry name" value="PKS_MFAS_DH"/>
    <property type="match status" value="1"/>
</dbReference>
<dbReference type="GO" id="GO:0030639">
    <property type="term" value="P:polyketide biosynthetic process"/>
    <property type="evidence" value="ECO:0007669"/>
    <property type="project" value="UniProtKB-ARBA"/>
</dbReference>
<feature type="domain" description="PKS/mFAS DH" evidence="12">
    <location>
        <begin position="982"/>
        <end position="1299"/>
    </location>
</feature>
<dbReference type="GO" id="GO:0004315">
    <property type="term" value="F:3-oxoacyl-[acyl-carrier-protein] synthase activity"/>
    <property type="evidence" value="ECO:0007669"/>
    <property type="project" value="InterPro"/>
</dbReference>
<dbReference type="SUPFAM" id="SSF53335">
    <property type="entry name" value="S-adenosyl-L-methionine-dependent methyltransferases"/>
    <property type="match status" value="1"/>
</dbReference>
<dbReference type="SMART" id="SM00823">
    <property type="entry name" value="PKS_PP"/>
    <property type="match status" value="1"/>
</dbReference>
<dbReference type="Gene3D" id="3.90.180.10">
    <property type="entry name" value="Medium-chain alcohol dehydrogenases, catalytic domain"/>
    <property type="match status" value="1"/>
</dbReference>
<dbReference type="InterPro" id="IPR020841">
    <property type="entry name" value="PKS_Beta-ketoAc_synthase_dom"/>
</dbReference>
<evidence type="ECO:0000256" key="1">
    <source>
        <dbReference type="ARBA" id="ARBA00022450"/>
    </source>
</evidence>
<keyword evidence="1" id="KW-0596">Phosphopantetheine</keyword>
<dbReference type="InterPro" id="IPR016036">
    <property type="entry name" value="Malonyl_transacylase_ACP-bd"/>
</dbReference>
<keyword evidence="4" id="KW-0521">NADP</keyword>
<dbReference type="InterPro" id="IPR013968">
    <property type="entry name" value="PKS_KR"/>
</dbReference>
<protein>
    <recommendedName>
        <fullName evidence="15">Polyketide synthase</fullName>
    </recommendedName>
</protein>
<dbReference type="Gene3D" id="3.40.50.720">
    <property type="entry name" value="NAD(P)-binding Rossmann-like Domain"/>
    <property type="match status" value="2"/>
</dbReference>
<keyword evidence="6" id="KW-0511">Multifunctional enzyme</keyword>
<dbReference type="SUPFAM" id="SSF55048">
    <property type="entry name" value="Probable ACP-binding domain of malonyl-CoA ACP transacylase"/>
    <property type="match status" value="1"/>
</dbReference>
<gene>
    <name evidence="13" type="ORF">yc1106_07264</name>
</gene>
<evidence type="ECO:0000259" key="11">
    <source>
        <dbReference type="PROSITE" id="PS52004"/>
    </source>
</evidence>
<dbReference type="InterPro" id="IPR014031">
    <property type="entry name" value="Ketoacyl_synth_C"/>
</dbReference>
<proteinExistence type="predicted"/>